<dbReference type="CDD" id="cd03789">
    <property type="entry name" value="GT9_LPS_heptosyltransferase"/>
    <property type="match status" value="1"/>
</dbReference>
<dbReference type="SUPFAM" id="SSF53756">
    <property type="entry name" value="UDP-Glycosyltransferase/glycogen phosphorylase"/>
    <property type="match status" value="1"/>
</dbReference>
<feature type="transmembrane region" description="Helical" evidence="7">
    <location>
        <begin position="64"/>
        <end position="81"/>
    </location>
</feature>
<feature type="transmembrane region" description="Helical" evidence="7">
    <location>
        <begin position="396"/>
        <end position="414"/>
    </location>
</feature>
<keyword evidence="6 7" id="KW-0472">Membrane</keyword>
<dbReference type="GO" id="GO:0009244">
    <property type="term" value="P:lipopolysaccharide core region biosynthetic process"/>
    <property type="evidence" value="ECO:0007669"/>
    <property type="project" value="TreeGrafter"/>
</dbReference>
<evidence type="ECO:0000256" key="4">
    <source>
        <dbReference type="ARBA" id="ARBA00022692"/>
    </source>
</evidence>
<dbReference type="GO" id="GO:0016020">
    <property type="term" value="C:membrane"/>
    <property type="evidence" value="ECO:0007669"/>
    <property type="project" value="UniProtKB-SubCell"/>
</dbReference>
<evidence type="ECO:0000259" key="8">
    <source>
        <dbReference type="Pfam" id="PF04932"/>
    </source>
</evidence>
<keyword evidence="3 9" id="KW-0808">Transferase</keyword>
<dbReference type="InterPro" id="IPR051199">
    <property type="entry name" value="LPS_LOS_Heptosyltrfase"/>
</dbReference>
<sequence length="783" mass="91272">MERLLDIWRKSFLFYILNKAELFIKDITDKVISESFSFPLISFVLEYYLYLFLFLIPFLSSGKIAIGIFIAFFLWFLDTFLSKDKKFFESLNSFVIIYVIFLLINLVATFFSPYLIPAINGYLKFLVYFAIFLVFKDVFKDDEKIKRAFFSILLSTFFLSLYCLYQWIIKVPPLAGWEDVEFVGEKVTRVYGTLLNPNLLGGYLIGVMPFILSTIYIFSLKSISVITAILTFLSIIWTYSRGAYLGFLVSMALYFIMILKIIYMVANRNIRKILLMFLFVVILASVGIFSQSSYFQKRILSAFTLWGHSSNATRIVIWERSFKIFKDFFWTGIGLGNDVFRRVYAFYMEPKFTALASYNLFLEIGIEGGILALIVFLLMIYYLYRRFFIKYSTWDLKHKILGISAISSITAPLFHGIVDTIWYRPYPQIMFWFSVAILLNLFEYDGKIKKVLLFNLGGLGDQILFLPVVKGVIQRCNPQRLKIITERRGRKIFDILGMDVEEFNPKEKLSFSKTLYLMAKLRRESYDLSISTGKSPFIPIFMYFVGAPIRVGYMENPLSFLYTHKASSTRNEYMGKVHFRLLKVLDENLEFSLPEIDIPESIKDRVKNKLIKYSLEPFSYILIHPGISKMSIRRGIDRRWAPEKWKELIEKLNQKELPYVIVYGPDEEETIEELKKLIKDGLFILPDGLDEFIGWIYFSKAMICLDSAPLHLGVALKKPLVALFGPTNPKEIVPDDPKFQIAKIDLPCEPCLWDKRNKVCDDLSCMDITVDLVWEKLMILIES</sequence>
<dbReference type="AlphaFoldDB" id="A0A7C3MH85"/>
<feature type="transmembrane region" description="Helical" evidence="7">
    <location>
        <begin position="200"/>
        <end position="218"/>
    </location>
</feature>
<feature type="transmembrane region" description="Helical" evidence="7">
    <location>
        <begin position="122"/>
        <end position="139"/>
    </location>
</feature>
<evidence type="ECO:0000256" key="3">
    <source>
        <dbReference type="ARBA" id="ARBA00022679"/>
    </source>
</evidence>
<protein>
    <submittedName>
        <fullName evidence="9">Heptosyltransferase</fullName>
    </submittedName>
</protein>
<evidence type="ECO:0000256" key="7">
    <source>
        <dbReference type="SAM" id="Phobius"/>
    </source>
</evidence>
<comment type="subcellular location">
    <subcellularLocation>
        <location evidence="1">Membrane</location>
        <topology evidence="1">Multi-pass membrane protein</topology>
    </subcellularLocation>
</comment>
<keyword evidence="5 7" id="KW-1133">Transmembrane helix</keyword>
<keyword evidence="4 7" id="KW-0812">Transmembrane</keyword>
<comment type="caution">
    <text evidence="9">The sequence shown here is derived from an EMBL/GenBank/DDBJ whole genome shotgun (WGS) entry which is preliminary data.</text>
</comment>
<dbReference type="InterPro" id="IPR007016">
    <property type="entry name" value="O-antigen_ligase-rel_domated"/>
</dbReference>
<feature type="transmembrane region" description="Helical" evidence="7">
    <location>
        <begin position="245"/>
        <end position="266"/>
    </location>
</feature>
<feature type="transmembrane region" description="Helical" evidence="7">
    <location>
        <begin position="426"/>
        <end position="444"/>
    </location>
</feature>
<dbReference type="PANTHER" id="PTHR30160">
    <property type="entry name" value="TETRAACYLDISACCHARIDE 4'-KINASE-RELATED"/>
    <property type="match status" value="1"/>
</dbReference>
<feature type="domain" description="O-antigen ligase-related" evidence="8">
    <location>
        <begin position="227"/>
        <end position="377"/>
    </location>
</feature>
<dbReference type="Gene3D" id="3.40.50.2000">
    <property type="entry name" value="Glycogen Phosphorylase B"/>
    <property type="match status" value="2"/>
</dbReference>
<evidence type="ECO:0000313" key="9">
    <source>
        <dbReference type="EMBL" id="HFX13028.1"/>
    </source>
</evidence>
<proteinExistence type="predicted"/>
<accession>A0A7C3MH85</accession>
<feature type="transmembrane region" description="Helical" evidence="7">
    <location>
        <begin position="223"/>
        <end position="239"/>
    </location>
</feature>
<dbReference type="Pfam" id="PF04932">
    <property type="entry name" value="Wzy_C"/>
    <property type="match status" value="1"/>
</dbReference>
<reference evidence="9" key="1">
    <citation type="journal article" date="2020" name="mSystems">
        <title>Genome- and Community-Level Interaction Insights into Carbon Utilization and Element Cycling Functions of Hydrothermarchaeota in Hydrothermal Sediment.</title>
        <authorList>
            <person name="Zhou Z."/>
            <person name="Liu Y."/>
            <person name="Xu W."/>
            <person name="Pan J."/>
            <person name="Luo Z.H."/>
            <person name="Li M."/>
        </authorList>
    </citation>
    <scope>NUCLEOTIDE SEQUENCE [LARGE SCALE GENOMIC DNA]</scope>
    <source>
        <strain evidence="9">SpSt-81</strain>
    </source>
</reference>
<dbReference type="InterPro" id="IPR002201">
    <property type="entry name" value="Glyco_trans_9"/>
</dbReference>
<evidence type="ECO:0000256" key="6">
    <source>
        <dbReference type="ARBA" id="ARBA00023136"/>
    </source>
</evidence>
<dbReference type="Pfam" id="PF01075">
    <property type="entry name" value="Glyco_transf_9"/>
    <property type="match status" value="1"/>
</dbReference>
<organism evidence="9">
    <name type="scientific">Dictyoglomus thermophilum</name>
    <dbReference type="NCBI Taxonomy" id="14"/>
    <lineage>
        <taxon>Bacteria</taxon>
        <taxon>Pseudomonadati</taxon>
        <taxon>Dictyoglomota</taxon>
        <taxon>Dictyoglomia</taxon>
        <taxon>Dictyoglomales</taxon>
        <taxon>Dictyoglomaceae</taxon>
        <taxon>Dictyoglomus</taxon>
    </lineage>
</organism>
<evidence type="ECO:0000256" key="5">
    <source>
        <dbReference type="ARBA" id="ARBA00022989"/>
    </source>
</evidence>
<dbReference type="EMBL" id="DTIN01000009">
    <property type="protein sequence ID" value="HFX13028.1"/>
    <property type="molecule type" value="Genomic_DNA"/>
</dbReference>
<feature type="transmembrane region" description="Helical" evidence="7">
    <location>
        <begin position="93"/>
        <end position="116"/>
    </location>
</feature>
<feature type="transmembrane region" description="Helical" evidence="7">
    <location>
        <begin position="451"/>
        <end position="473"/>
    </location>
</feature>
<name>A0A7C3MH85_DICTH</name>
<dbReference type="PANTHER" id="PTHR30160:SF7">
    <property type="entry name" value="ADP-HEPTOSE--LPS HEPTOSYLTRANSFERASE 2"/>
    <property type="match status" value="1"/>
</dbReference>
<evidence type="ECO:0000256" key="1">
    <source>
        <dbReference type="ARBA" id="ARBA00004141"/>
    </source>
</evidence>
<feature type="transmembrane region" description="Helical" evidence="7">
    <location>
        <begin position="360"/>
        <end position="384"/>
    </location>
</feature>
<gene>
    <name evidence="9" type="ORF">ENW00_02580</name>
</gene>
<feature type="transmembrane region" description="Helical" evidence="7">
    <location>
        <begin position="273"/>
        <end position="295"/>
    </location>
</feature>
<evidence type="ECO:0000256" key="2">
    <source>
        <dbReference type="ARBA" id="ARBA00022676"/>
    </source>
</evidence>
<feature type="transmembrane region" description="Helical" evidence="7">
    <location>
        <begin position="148"/>
        <end position="168"/>
    </location>
</feature>
<keyword evidence="2" id="KW-0328">Glycosyltransferase</keyword>
<dbReference type="GO" id="GO:0005829">
    <property type="term" value="C:cytosol"/>
    <property type="evidence" value="ECO:0007669"/>
    <property type="project" value="TreeGrafter"/>
</dbReference>
<dbReference type="GO" id="GO:0008713">
    <property type="term" value="F:ADP-heptose-lipopolysaccharide heptosyltransferase activity"/>
    <property type="evidence" value="ECO:0007669"/>
    <property type="project" value="TreeGrafter"/>
</dbReference>